<evidence type="ECO:0000256" key="1">
    <source>
        <dbReference type="SAM" id="Phobius"/>
    </source>
</evidence>
<evidence type="ECO:0000313" key="3">
    <source>
        <dbReference type="Proteomes" id="UP000663181"/>
    </source>
</evidence>
<feature type="transmembrane region" description="Helical" evidence="1">
    <location>
        <begin position="203"/>
        <end position="222"/>
    </location>
</feature>
<feature type="transmembrane region" description="Helical" evidence="1">
    <location>
        <begin position="178"/>
        <end position="196"/>
    </location>
</feature>
<keyword evidence="1" id="KW-0812">Transmembrane</keyword>
<dbReference type="Proteomes" id="UP000663181">
    <property type="component" value="Chromosome"/>
</dbReference>
<keyword evidence="1" id="KW-1133">Transmembrane helix</keyword>
<feature type="transmembrane region" description="Helical" evidence="1">
    <location>
        <begin position="97"/>
        <end position="118"/>
    </location>
</feature>
<proteinExistence type="predicted"/>
<feature type="transmembrane region" description="Helical" evidence="1">
    <location>
        <begin position="68"/>
        <end position="91"/>
    </location>
</feature>
<protein>
    <submittedName>
        <fullName evidence="2">DoxX family membrane protein</fullName>
    </submittedName>
</protein>
<dbReference type="PROSITE" id="PS51257">
    <property type="entry name" value="PROKAR_LIPOPROTEIN"/>
    <property type="match status" value="1"/>
</dbReference>
<evidence type="ECO:0000313" key="2">
    <source>
        <dbReference type="EMBL" id="QRN53831.1"/>
    </source>
</evidence>
<reference evidence="2 3" key="1">
    <citation type="submission" date="2020-10" db="EMBL/GenBank/DDBJ databases">
        <title>Phylogeny of dyella-like bacteria.</title>
        <authorList>
            <person name="Fu J."/>
        </authorList>
    </citation>
    <scope>NUCLEOTIDE SEQUENCE [LARGE SCALE GENOMIC DNA]</scope>
    <source>
        <strain evidence="2 3">DHOB09</strain>
    </source>
</reference>
<keyword evidence="3" id="KW-1185">Reference proteome</keyword>
<name>A0ABX7GTQ1_9GAMM</name>
<sequence>MRDISMGQALFALTMLALGCLSLFSGDFAFVWQPVPAGIPGRALLACMSGAVLCMAGVGLLVRRTMALAAFILTLYTLLWLLVLHVPHVIAAPLHEVNWGACGEIATLVSASWILYATATAPWHKFYFMALTSENAIRAARMLFAVSVPLIGLEHLIYNDATAAMVPAWLPYHMGWAYFTGVAHIAAGVAILFSVLPRLAAALETLMMGIFTVFVWIPTVMAAPTQRFGWTALLISAVITAAGWIVTESYHGVSWLSSRQSQDHLAKLAMR</sequence>
<keyword evidence="1" id="KW-0472">Membrane</keyword>
<dbReference type="RefSeq" id="WP_188796107.1">
    <property type="nucleotide sequence ID" value="NZ_BMIZ01000001.1"/>
</dbReference>
<gene>
    <name evidence="2" type="ORF">ISN74_20965</name>
</gene>
<dbReference type="EMBL" id="CP064030">
    <property type="protein sequence ID" value="QRN53831.1"/>
    <property type="molecule type" value="Genomic_DNA"/>
</dbReference>
<feature type="transmembrane region" description="Helical" evidence="1">
    <location>
        <begin position="39"/>
        <end position="61"/>
    </location>
</feature>
<feature type="transmembrane region" description="Helical" evidence="1">
    <location>
        <begin position="139"/>
        <end position="158"/>
    </location>
</feature>
<organism evidence="2 3">
    <name type="scientific">Dyella caseinilytica</name>
    <dbReference type="NCBI Taxonomy" id="1849581"/>
    <lineage>
        <taxon>Bacteria</taxon>
        <taxon>Pseudomonadati</taxon>
        <taxon>Pseudomonadota</taxon>
        <taxon>Gammaproteobacteria</taxon>
        <taxon>Lysobacterales</taxon>
        <taxon>Rhodanobacteraceae</taxon>
        <taxon>Dyella</taxon>
    </lineage>
</organism>
<feature type="transmembrane region" description="Helical" evidence="1">
    <location>
        <begin position="228"/>
        <end position="247"/>
    </location>
</feature>
<accession>A0ABX7GTQ1</accession>